<sequence length="372" mass="41626">MSDPRHYFFLLLIFLLNITPIHGLEARRTHLFPRSIAMGDAFTAVGETVDTVAYNPAGILNKGAEWSLSAHPPLPVPLWFSYNELVKKAIDGSLELYDPDDPESLNEIPGTRAYLEIQIPISLVFIPDSGIYFGVSNNTRIEFVFPEQTIIPMVHLEAINDSVIEYAMAFELSDWGVYLGANIKGIHRIGIIADISLLRLLNLKQEELEAEYNSDPPPDWVPAADIGLLLRFDHPLQPRIGLSSLNLGGIDFGSAGQVKQLNTIGGALTQNYKELRMTYSADFQDFTYNHFSNNSIKRRIALGFEAAFGINPDNSALVALQLGLRELRYPSFGVSAKLGIFQLHTVQWIENFGTEKNPNPDKRFMFQLLLAF</sequence>
<organism evidence="1 2">
    <name type="scientific">SAR324 cluster bacterium</name>
    <dbReference type="NCBI Taxonomy" id="2024889"/>
    <lineage>
        <taxon>Bacteria</taxon>
        <taxon>Deltaproteobacteria</taxon>
        <taxon>SAR324 cluster</taxon>
    </lineage>
</organism>
<evidence type="ECO:0000313" key="1">
    <source>
        <dbReference type="EMBL" id="PCI30634.1"/>
    </source>
</evidence>
<evidence type="ECO:0008006" key="3">
    <source>
        <dbReference type="Google" id="ProtNLM"/>
    </source>
</evidence>
<comment type="caution">
    <text evidence="1">The sequence shown here is derived from an EMBL/GenBank/DDBJ whole genome shotgun (WGS) entry which is preliminary data.</text>
</comment>
<protein>
    <recommendedName>
        <fullName evidence="3">DUF5723 domain-containing protein</fullName>
    </recommendedName>
</protein>
<accession>A0A2A4TB85</accession>
<dbReference type="EMBL" id="NVSR01000003">
    <property type="protein sequence ID" value="PCI30634.1"/>
    <property type="molecule type" value="Genomic_DNA"/>
</dbReference>
<reference evidence="2" key="1">
    <citation type="submission" date="2017-08" db="EMBL/GenBank/DDBJ databases">
        <title>A dynamic microbial community with high functional redundancy inhabits the cold, oxic subseafloor aquifer.</title>
        <authorList>
            <person name="Tully B.J."/>
            <person name="Wheat C.G."/>
            <person name="Glazer B.T."/>
            <person name="Huber J.A."/>
        </authorList>
    </citation>
    <scope>NUCLEOTIDE SEQUENCE [LARGE SCALE GENOMIC DNA]</scope>
</reference>
<proteinExistence type="predicted"/>
<dbReference type="Proteomes" id="UP000218113">
    <property type="component" value="Unassembled WGS sequence"/>
</dbReference>
<gene>
    <name evidence="1" type="ORF">COB67_01405</name>
</gene>
<evidence type="ECO:0000313" key="2">
    <source>
        <dbReference type="Proteomes" id="UP000218113"/>
    </source>
</evidence>
<dbReference type="AlphaFoldDB" id="A0A2A4TB85"/>
<name>A0A2A4TB85_9DELT</name>